<evidence type="ECO:0000256" key="3">
    <source>
        <dbReference type="SAM" id="MobiDB-lite"/>
    </source>
</evidence>
<dbReference type="PIRSF" id="PIRSF006493">
    <property type="entry name" value="Prok_Ku"/>
    <property type="match status" value="1"/>
</dbReference>
<name>A0A4R5Q9C4_9PROT</name>
<dbReference type="PANTHER" id="PTHR41251:SF1">
    <property type="entry name" value="NON-HOMOLOGOUS END JOINING PROTEIN KU"/>
    <property type="match status" value="1"/>
</dbReference>
<dbReference type="GO" id="GO:0003690">
    <property type="term" value="F:double-stranded DNA binding"/>
    <property type="evidence" value="ECO:0007669"/>
    <property type="project" value="UniProtKB-UniRule"/>
</dbReference>
<feature type="compositionally biased region" description="Basic and acidic residues" evidence="3">
    <location>
        <begin position="261"/>
        <end position="278"/>
    </location>
</feature>
<sequence length="306" mass="34818">MASRPVWEGHLRLSLVACPVRLFKATGEGDAVHFHLLHRQTLNRVKQQYRDPEDGVVERRDMVKGYEIERDRYVVVEDEELKRLKVESTKVIDIERFVDRGEIDRLYWEDPYYLVPSGKPAQEPFAVIREAMTGEDKVALGRLVMSQRERVVAIETRGRGMLLTRLRSHDEVQDDDEFFDAIPDVTISPKMVEIAKQIIAQQHGSFDPAEFRDRYEEAVRALIEAKADGAKLVIRPQQPEESNVVDLMEALRRSLKAPKTQAREGEATKRGAADDKPAAKQTAKAPPTPRRGGKDASRTARRRVAG</sequence>
<dbReference type="HAMAP" id="MF_01875">
    <property type="entry name" value="Prokaryotic_Ku"/>
    <property type="match status" value="1"/>
</dbReference>
<keyword evidence="6" id="KW-1185">Reference proteome</keyword>
<dbReference type="Gene3D" id="2.40.290.10">
    <property type="match status" value="1"/>
</dbReference>
<dbReference type="SMART" id="SM00559">
    <property type="entry name" value="Ku78"/>
    <property type="match status" value="1"/>
</dbReference>
<dbReference type="AlphaFoldDB" id="A0A4R5Q9C4"/>
<feature type="domain" description="Ku" evidence="4">
    <location>
        <begin position="54"/>
        <end position="184"/>
    </location>
</feature>
<gene>
    <name evidence="2" type="primary">ku</name>
    <name evidence="5" type="ORF">E2C06_26685</name>
</gene>
<evidence type="ECO:0000259" key="4">
    <source>
        <dbReference type="SMART" id="SM00559"/>
    </source>
</evidence>
<comment type="subunit">
    <text evidence="2">Homodimer. Interacts with LigD.</text>
</comment>
<protein>
    <recommendedName>
        <fullName evidence="2">Non-homologous end joining protein Ku</fullName>
    </recommendedName>
</protein>
<keyword evidence="1 2" id="KW-0238">DNA-binding</keyword>
<comment type="function">
    <text evidence="2">With LigD forms a non-homologous end joining (NHEJ) DNA repair enzyme, which repairs dsDNA breaks with reduced fidelity. Binds linear dsDNA with 5'- and 3'- overhangs but not closed circular dsDNA nor ssDNA. Recruits and stimulates the ligase activity of LigD.</text>
</comment>
<proteinExistence type="inferred from homology"/>
<accession>A0A4R5Q9C4</accession>
<dbReference type="GO" id="GO:0006310">
    <property type="term" value="P:DNA recombination"/>
    <property type="evidence" value="ECO:0007669"/>
    <property type="project" value="UniProtKB-KW"/>
</dbReference>
<dbReference type="CDD" id="cd00789">
    <property type="entry name" value="KU_like"/>
    <property type="match status" value="1"/>
</dbReference>
<keyword evidence="2" id="KW-0227">DNA damage</keyword>
<comment type="similarity">
    <text evidence="2">Belongs to the prokaryotic Ku family.</text>
</comment>
<dbReference type="SUPFAM" id="SSF100939">
    <property type="entry name" value="SPOC domain-like"/>
    <property type="match status" value="1"/>
</dbReference>
<comment type="caution">
    <text evidence="5">The sequence shown here is derived from an EMBL/GenBank/DDBJ whole genome shotgun (WGS) entry which is preliminary data.</text>
</comment>
<evidence type="ECO:0000313" key="5">
    <source>
        <dbReference type="EMBL" id="TDH59574.1"/>
    </source>
</evidence>
<dbReference type="InterPro" id="IPR009187">
    <property type="entry name" value="Prok_Ku"/>
</dbReference>
<evidence type="ECO:0000256" key="1">
    <source>
        <dbReference type="ARBA" id="ARBA00023125"/>
    </source>
</evidence>
<reference evidence="5 6" key="1">
    <citation type="journal article" date="2016" name="J. Microbiol.">
        <title>Dankookia rubra gen. nov., sp. nov., an alphaproteobacterium isolated from sediment of a shallow stream.</title>
        <authorList>
            <person name="Kim W.H."/>
            <person name="Kim D.H."/>
            <person name="Kang K."/>
            <person name="Ahn T.Y."/>
        </authorList>
    </citation>
    <scope>NUCLEOTIDE SEQUENCE [LARGE SCALE GENOMIC DNA]</scope>
    <source>
        <strain evidence="5 6">JCM30602</strain>
    </source>
</reference>
<dbReference type="InterPro" id="IPR006164">
    <property type="entry name" value="DNA_bd_Ku70/Ku80"/>
</dbReference>
<dbReference type="Proteomes" id="UP000295096">
    <property type="component" value="Unassembled WGS sequence"/>
</dbReference>
<keyword evidence="2" id="KW-0233">DNA recombination</keyword>
<dbReference type="OrthoDB" id="9780854at2"/>
<dbReference type="GO" id="GO:0006303">
    <property type="term" value="P:double-strand break repair via nonhomologous end joining"/>
    <property type="evidence" value="ECO:0007669"/>
    <property type="project" value="UniProtKB-UniRule"/>
</dbReference>
<evidence type="ECO:0000256" key="2">
    <source>
        <dbReference type="HAMAP-Rule" id="MF_01875"/>
    </source>
</evidence>
<dbReference type="RefSeq" id="WP_133291631.1">
    <property type="nucleotide sequence ID" value="NZ_SMSJ01000061.1"/>
</dbReference>
<organism evidence="5 6">
    <name type="scientific">Dankookia rubra</name>
    <dbReference type="NCBI Taxonomy" id="1442381"/>
    <lineage>
        <taxon>Bacteria</taxon>
        <taxon>Pseudomonadati</taxon>
        <taxon>Pseudomonadota</taxon>
        <taxon>Alphaproteobacteria</taxon>
        <taxon>Acetobacterales</taxon>
        <taxon>Roseomonadaceae</taxon>
        <taxon>Dankookia</taxon>
    </lineage>
</organism>
<dbReference type="Pfam" id="PF02735">
    <property type="entry name" value="Ku"/>
    <property type="match status" value="1"/>
</dbReference>
<dbReference type="PANTHER" id="PTHR41251">
    <property type="entry name" value="NON-HOMOLOGOUS END JOINING PROTEIN KU"/>
    <property type="match status" value="1"/>
</dbReference>
<dbReference type="EMBL" id="SMSJ01000061">
    <property type="protein sequence ID" value="TDH59574.1"/>
    <property type="molecule type" value="Genomic_DNA"/>
</dbReference>
<evidence type="ECO:0000313" key="6">
    <source>
        <dbReference type="Proteomes" id="UP000295096"/>
    </source>
</evidence>
<dbReference type="InterPro" id="IPR016194">
    <property type="entry name" value="SPOC-like_C_dom_sf"/>
</dbReference>
<dbReference type="NCBIfam" id="TIGR02772">
    <property type="entry name" value="Ku_bact"/>
    <property type="match status" value="1"/>
</dbReference>
<feature type="region of interest" description="Disordered" evidence="3">
    <location>
        <begin position="255"/>
        <end position="306"/>
    </location>
</feature>
<keyword evidence="2" id="KW-0234">DNA repair</keyword>